<protein>
    <recommendedName>
        <fullName evidence="5">Secreted protein</fullName>
    </recommendedName>
</protein>
<dbReference type="EMBL" id="KE525317">
    <property type="protein sequence ID" value="KFB46413.1"/>
    <property type="molecule type" value="Genomic_DNA"/>
</dbReference>
<evidence type="ECO:0008006" key="5">
    <source>
        <dbReference type="Google" id="ProtNLM"/>
    </source>
</evidence>
<evidence type="ECO:0000313" key="4">
    <source>
        <dbReference type="Proteomes" id="UP000030765"/>
    </source>
</evidence>
<dbReference type="VEuPathDB" id="VectorBase:ASIC014411"/>
<dbReference type="Proteomes" id="UP000030765">
    <property type="component" value="Unassembled WGS sequence"/>
</dbReference>
<evidence type="ECO:0000313" key="3">
    <source>
        <dbReference type="EnsemblMetazoa" id="ASIC014411-PA"/>
    </source>
</evidence>
<organism evidence="2">
    <name type="scientific">Anopheles sinensis</name>
    <name type="common">Mosquito</name>
    <dbReference type="NCBI Taxonomy" id="74873"/>
    <lineage>
        <taxon>Eukaryota</taxon>
        <taxon>Metazoa</taxon>
        <taxon>Ecdysozoa</taxon>
        <taxon>Arthropoda</taxon>
        <taxon>Hexapoda</taxon>
        <taxon>Insecta</taxon>
        <taxon>Pterygota</taxon>
        <taxon>Neoptera</taxon>
        <taxon>Endopterygota</taxon>
        <taxon>Diptera</taxon>
        <taxon>Nematocera</taxon>
        <taxon>Culicoidea</taxon>
        <taxon>Culicidae</taxon>
        <taxon>Anophelinae</taxon>
        <taxon>Anopheles</taxon>
    </lineage>
</organism>
<name>A0A084W869_ANOSI</name>
<dbReference type="VEuPathDB" id="VectorBase:ASIS009933"/>
<accession>A0A084W869</accession>
<evidence type="ECO:0000256" key="1">
    <source>
        <dbReference type="SAM" id="SignalP"/>
    </source>
</evidence>
<gene>
    <name evidence="2" type="ORF">ZHAS_00014411</name>
</gene>
<dbReference type="EMBL" id="ATLV01021376">
    <property type="status" value="NOT_ANNOTATED_CDS"/>
    <property type="molecule type" value="Genomic_DNA"/>
</dbReference>
<dbReference type="OMA" id="VESDIAY"/>
<dbReference type="AlphaFoldDB" id="A0A084W869"/>
<evidence type="ECO:0000313" key="2">
    <source>
        <dbReference type="EMBL" id="KFB46413.1"/>
    </source>
</evidence>
<proteinExistence type="predicted"/>
<dbReference type="EnsemblMetazoa" id="ASIC014411-RA">
    <property type="protein sequence ID" value="ASIC014411-PA"/>
    <property type="gene ID" value="ASIC014411"/>
</dbReference>
<keyword evidence="1" id="KW-0732">Signal</keyword>
<sequence length="505" mass="54021">MKVFCFSLTVFGLIQTILALPRPDFGINGDVGNSDKVEAGALSLNGEFVLTGQKDITLTAGYTLLATLRTKLIDIGDAIVLKGTAFATQLKTLSTDDTGPYTPAFGLVETKLNELETLFRTGLAADITAIATALGSNAIKLQFDDAFADVLSAIATLKTSLTTLKTDVGKAQKAAGTSSTVSTAIIRKNIPAKSVTDVISNVRTLRANVQLVTFIINSSLENIALADEFVVDIVAVSKQTATEFHDYVSAYQDLLEKEGEKVSQIISDNVGDDVDTRLSASLADLLANSDYTYSGLANTLYILNTKLTTGTAGPRGDIVTSYASYQAAIPTVIEDLNAELSSKLCSTVKKVVLAHVANAPYSDFCFSKFSARAYALLPIVLDNYQFCFENELSRLFDLATIVERIVAQIVFNVEELAANLDVCLDAVGAEYVCFSAIEPYYEALANQSEEHFATIAELVDAETLASSSRLGACIVTTIYPIVVKSIEINDNLDTCMTNGPNALPT</sequence>
<feature type="signal peptide" evidence="1">
    <location>
        <begin position="1"/>
        <end position="19"/>
    </location>
</feature>
<feature type="chain" id="PRO_5001784479" description="Secreted protein" evidence="1">
    <location>
        <begin position="20"/>
        <end position="505"/>
    </location>
</feature>
<reference evidence="2 4" key="1">
    <citation type="journal article" date="2014" name="BMC Genomics">
        <title>Genome sequence of Anopheles sinensis provides insight into genetics basis of mosquito competence for malaria parasites.</title>
        <authorList>
            <person name="Zhou D."/>
            <person name="Zhang D."/>
            <person name="Ding G."/>
            <person name="Shi L."/>
            <person name="Hou Q."/>
            <person name="Ye Y."/>
            <person name="Xu Y."/>
            <person name="Zhou H."/>
            <person name="Xiong C."/>
            <person name="Li S."/>
            <person name="Yu J."/>
            <person name="Hong S."/>
            <person name="Yu X."/>
            <person name="Zou P."/>
            <person name="Chen C."/>
            <person name="Chang X."/>
            <person name="Wang W."/>
            <person name="Lv Y."/>
            <person name="Sun Y."/>
            <person name="Ma L."/>
            <person name="Shen B."/>
            <person name="Zhu C."/>
        </authorList>
    </citation>
    <scope>NUCLEOTIDE SEQUENCE [LARGE SCALE GENOMIC DNA]</scope>
</reference>
<reference evidence="3" key="2">
    <citation type="submission" date="2020-05" db="UniProtKB">
        <authorList>
            <consortium name="EnsemblMetazoa"/>
        </authorList>
    </citation>
    <scope>IDENTIFICATION</scope>
</reference>
<dbReference type="OrthoDB" id="7742345at2759"/>
<keyword evidence="4" id="KW-1185">Reference proteome</keyword>